<keyword evidence="1" id="KW-1133">Transmembrane helix</keyword>
<evidence type="ECO:0000313" key="2">
    <source>
        <dbReference type="EMBL" id="AQU89507.1"/>
    </source>
</evidence>
<name>A0A1U9RRI8_CARRU</name>
<organism evidence="2 3">
    <name type="scientific">Carsonella ruddii</name>
    <dbReference type="NCBI Taxonomy" id="114186"/>
    <lineage>
        <taxon>Bacteria</taxon>
        <taxon>Pseudomonadati</taxon>
        <taxon>Pseudomonadota</taxon>
        <taxon>Gammaproteobacteria</taxon>
        <taxon>Oceanospirillales</taxon>
        <taxon>Halomonadaceae</taxon>
        <taxon>Zymobacter group</taxon>
        <taxon>Candidatus Carsonella</taxon>
    </lineage>
</organism>
<sequence>MKKIKNFLFIYNNIKKFFFIKFIYIISFLNYFFQ</sequence>
<dbReference type="EMBL" id="CP019943">
    <property type="protein sequence ID" value="AQU89507.1"/>
    <property type="molecule type" value="Genomic_DNA"/>
</dbReference>
<dbReference type="AlphaFoldDB" id="A0A1U9RRI8"/>
<gene>
    <name evidence="2" type="ORF">BW244_0089</name>
</gene>
<evidence type="ECO:0000313" key="3">
    <source>
        <dbReference type="Proteomes" id="UP000189666"/>
    </source>
</evidence>
<feature type="transmembrane region" description="Helical" evidence="1">
    <location>
        <begin position="16"/>
        <end position="33"/>
    </location>
</feature>
<evidence type="ECO:0000256" key="1">
    <source>
        <dbReference type="SAM" id="Phobius"/>
    </source>
</evidence>
<proteinExistence type="predicted"/>
<protein>
    <submittedName>
        <fullName evidence="2">Uncharacterized protein</fullName>
    </submittedName>
</protein>
<dbReference type="Proteomes" id="UP000189666">
    <property type="component" value="Chromosome"/>
</dbReference>
<keyword evidence="1" id="KW-0812">Transmembrane</keyword>
<accession>A0A1U9RRI8</accession>
<keyword evidence="1" id="KW-0472">Membrane</keyword>
<reference evidence="2 3" key="1">
    <citation type="submission" date="2017-02" db="EMBL/GenBank/DDBJ databases">
        <title>Complete Genome of Candidatus Carsonella ruddii strain BC, a Nutritional Endosymbiont of Bactericera cockerelli.</title>
        <authorList>
            <person name="Riley A.B."/>
            <person name="Kim D.H."/>
            <person name="Hansen A.K."/>
        </authorList>
    </citation>
    <scope>NUCLEOTIDE SEQUENCE [LARGE SCALE GENOMIC DNA]</scope>
    <source>
        <strain evidence="2 3">BC</strain>
    </source>
</reference>